<reference evidence="1 2" key="1">
    <citation type="journal article" date="2005" name="PLoS Biol.">
        <title>The genomes of Oryza sativa: a history of duplications.</title>
        <authorList>
            <person name="Yu J."/>
            <person name="Wang J."/>
            <person name="Lin W."/>
            <person name="Li S."/>
            <person name="Li H."/>
            <person name="Zhou J."/>
            <person name="Ni P."/>
            <person name="Dong W."/>
            <person name="Hu S."/>
            <person name="Zeng C."/>
            <person name="Zhang J."/>
            <person name="Zhang Y."/>
            <person name="Li R."/>
            <person name="Xu Z."/>
            <person name="Li S."/>
            <person name="Li X."/>
            <person name="Zheng H."/>
            <person name="Cong L."/>
            <person name="Lin L."/>
            <person name="Yin J."/>
            <person name="Geng J."/>
            <person name="Li G."/>
            <person name="Shi J."/>
            <person name="Liu J."/>
            <person name="Lv H."/>
            <person name="Li J."/>
            <person name="Wang J."/>
            <person name="Deng Y."/>
            <person name="Ran L."/>
            <person name="Shi X."/>
            <person name="Wang X."/>
            <person name="Wu Q."/>
            <person name="Li C."/>
            <person name="Ren X."/>
            <person name="Wang J."/>
            <person name="Wang X."/>
            <person name="Li D."/>
            <person name="Liu D."/>
            <person name="Zhang X."/>
            <person name="Ji Z."/>
            <person name="Zhao W."/>
            <person name="Sun Y."/>
            <person name="Zhang Z."/>
            <person name="Bao J."/>
            <person name="Han Y."/>
            <person name="Dong L."/>
            <person name="Ji J."/>
            <person name="Chen P."/>
            <person name="Wu S."/>
            <person name="Liu J."/>
            <person name="Xiao Y."/>
            <person name="Bu D."/>
            <person name="Tan J."/>
            <person name="Yang L."/>
            <person name="Ye C."/>
            <person name="Zhang J."/>
            <person name="Xu J."/>
            <person name="Zhou Y."/>
            <person name="Yu Y."/>
            <person name="Zhang B."/>
            <person name="Zhuang S."/>
            <person name="Wei H."/>
            <person name="Liu B."/>
            <person name="Lei M."/>
            <person name="Yu H."/>
            <person name="Li Y."/>
            <person name="Xu H."/>
            <person name="Wei S."/>
            <person name="He X."/>
            <person name="Fang L."/>
            <person name="Zhang Z."/>
            <person name="Zhang Y."/>
            <person name="Huang X."/>
            <person name="Su Z."/>
            <person name="Tong W."/>
            <person name="Li J."/>
            <person name="Tong Z."/>
            <person name="Li S."/>
            <person name="Ye J."/>
            <person name="Wang L."/>
            <person name="Fang L."/>
            <person name="Lei T."/>
            <person name="Chen C."/>
            <person name="Chen H."/>
            <person name="Xu Z."/>
            <person name="Li H."/>
            <person name="Huang H."/>
            <person name="Zhang F."/>
            <person name="Xu H."/>
            <person name="Li N."/>
            <person name="Zhao C."/>
            <person name="Li S."/>
            <person name="Dong L."/>
            <person name="Huang Y."/>
            <person name="Li L."/>
            <person name="Xi Y."/>
            <person name="Qi Q."/>
            <person name="Li W."/>
            <person name="Zhang B."/>
            <person name="Hu W."/>
            <person name="Zhang Y."/>
            <person name="Tian X."/>
            <person name="Jiao Y."/>
            <person name="Liang X."/>
            <person name="Jin J."/>
            <person name="Gao L."/>
            <person name="Zheng W."/>
            <person name="Hao B."/>
            <person name="Liu S."/>
            <person name="Wang W."/>
            <person name="Yuan L."/>
            <person name="Cao M."/>
            <person name="McDermott J."/>
            <person name="Samudrala R."/>
            <person name="Wang J."/>
            <person name="Wong G.K."/>
            <person name="Yang H."/>
        </authorList>
    </citation>
    <scope>NUCLEOTIDE SEQUENCE [LARGE SCALE GENOMIC DNA]</scope>
    <source>
        <strain evidence="2">cv. 93-11</strain>
    </source>
</reference>
<dbReference type="Gramene" id="BGIOSGA001732-TA">
    <property type="protein sequence ID" value="BGIOSGA001732-PA"/>
    <property type="gene ID" value="BGIOSGA001732"/>
</dbReference>
<evidence type="ECO:0000313" key="2">
    <source>
        <dbReference type="Proteomes" id="UP000007015"/>
    </source>
</evidence>
<organism evidence="1 2">
    <name type="scientific">Oryza sativa subsp. indica</name>
    <name type="common">Rice</name>
    <dbReference type="NCBI Taxonomy" id="39946"/>
    <lineage>
        <taxon>Eukaryota</taxon>
        <taxon>Viridiplantae</taxon>
        <taxon>Streptophyta</taxon>
        <taxon>Embryophyta</taxon>
        <taxon>Tracheophyta</taxon>
        <taxon>Spermatophyta</taxon>
        <taxon>Magnoliopsida</taxon>
        <taxon>Liliopsida</taxon>
        <taxon>Poales</taxon>
        <taxon>Poaceae</taxon>
        <taxon>BOP clade</taxon>
        <taxon>Oryzoideae</taxon>
        <taxon>Oryzeae</taxon>
        <taxon>Oryzinae</taxon>
        <taxon>Oryza</taxon>
        <taxon>Oryza sativa</taxon>
    </lineage>
</organism>
<dbReference type="EMBL" id="CM000126">
    <property type="protein sequence ID" value="EAY73860.1"/>
    <property type="molecule type" value="Genomic_DNA"/>
</dbReference>
<accession>A2WPG4</accession>
<dbReference type="HOGENOM" id="CLU_2578072_0_0_1"/>
<name>A2WPG4_ORYSI</name>
<gene>
    <name evidence="1" type="ORF">OsI_01738</name>
</gene>
<sequence length="81" mass="8310">MPTTVVAMVADRSTIGPQYKHGEEGKNKEMASPALEEAGGAGRRQAMASGGGSAAQSALAAAGEIFGMETSLTLECLQRNR</sequence>
<dbReference type="Proteomes" id="UP000007015">
    <property type="component" value="Chromosome 1"/>
</dbReference>
<protein>
    <submittedName>
        <fullName evidence="1">Uncharacterized protein</fullName>
    </submittedName>
</protein>
<dbReference type="AlphaFoldDB" id="A2WPG4"/>
<proteinExistence type="predicted"/>
<keyword evidence="2" id="KW-1185">Reference proteome</keyword>
<evidence type="ECO:0000313" key="1">
    <source>
        <dbReference type="EMBL" id="EAY73860.1"/>
    </source>
</evidence>